<evidence type="ECO:0000256" key="2">
    <source>
        <dbReference type="ARBA" id="ARBA00022553"/>
    </source>
</evidence>
<proteinExistence type="predicted"/>
<dbReference type="InterPro" id="IPR009081">
    <property type="entry name" value="PP-bd_ACP"/>
</dbReference>
<organism evidence="4 5">
    <name type="scientific">Streptomyces fildesensis</name>
    <dbReference type="NCBI Taxonomy" id="375757"/>
    <lineage>
        <taxon>Bacteria</taxon>
        <taxon>Bacillati</taxon>
        <taxon>Actinomycetota</taxon>
        <taxon>Actinomycetes</taxon>
        <taxon>Kitasatosporales</taxon>
        <taxon>Streptomycetaceae</taxon>
        <taxon>Streptomyces</taxon>
    </lineage>
</organism>
<evidence type="ECO:0000256" key="1">
    <source>
        <dbReference type="ARBA" id="ARBA00022450"/>
    </source>
</evidence>
<evidence type="ECO:0000313" key="5">
    <source>
        <dbReference type="Proteomes" id="UP001614394"/>
    </source>
</evidence>
<dbReference type="Pfam" id="PF00550">
    <property type="entry name" value="PP-binding"/>
    <property type="match status" value="1"/>
</dbReference>
<evidence type="ECO:0000259" key="3">
    <source>
        <dbReference type="PROSITE" id="PS50075"/>
    </source>
</evidence>
<dbReference type="SMART" id="SM00823">
    <property type="entry name" value="PKS_PP"/>
    <property type="match status" value="1"/>
</dbReference>
<evidence type="ECO:0000313" key="4">
    <source>
        <dbReference type="EMBL" id="MFI9100594.1"/>
    </source>
</evidence>
<keyword evidence="2" id="KW-0597">Phosphoprotein</keyword>
<dbReference type="InterPro" id="IPR020806">
    <property type="entry name" value="PKS_PP-bd"/>
</dbReference>
<dbReference type="PROSITE" id="PS50075">
    <property type="entry name" value="CARRIER"/>
    <property type="match status" value="1"/>
</dbReference>
<keyword evidence="5" id="KW-1185">Reference proteome</keyword>
<gene>
    <name evidence="4" type="ORF">ACIGXA_08700</name>
</gene>
<sequence>MSTTYEQLVAIIAKLHDADPERVRPEASFAELDVDSLTMVEISMRLERDLGIEVADNELRGDLTLDEAVRLIDAKLDGPIGTSTTHHTKG</sequence>
<reference evidence="4 5" key="1">
    <citation type="submission" date="2024-10" db="EMBL/GenBank/DDBJ databases">
        <title>The Natural Products Discovery Center: Release of the First 8490 Sequenced Strains for Exploring Actinobacteria Biosynthetic Diversity.</title>
        <authorList>
            <person name="Kalkreuter E."/>
            <person name="Kautsar S.A."/>
            <person name="Yang D."/>
            <person name="Bader C.D."/>
            <person name="Teijaro C.N."/>
            <person name="Fluegel L."/>
            <person name="Davis C.M."/>
            <person name="Simpson J.R."/>
            <person name="Lauterbach L."/>
            <person name="Steele A.D."/>
            <person name="Gui C."/>
            <person name="Meng S."/>
            <person name="Li G."/>
            <person name="Viehrig K."/>
            <person name="Ye F."/>
            <person name="Su P."/>
            <person name="Kiefer A.F."/>
            <person name="Nichols A."/>
            <person name="Cepeda A.J."/>
            <person name="Yan W."/>
            <person name="Fan B."/>
            <person name="Jiang Y."/>
            <person name="Adhikari A."/>
            <person name="Zheng C.-J."/>
            <person name="Schuster L."/>
            <person name="Cowan T.M."/>
            <person name="Smanski M.J."/>
            <person name="Chevrette M.G."/>
            <person name="De Carvalho L.P.S."/>
            <person name="Shen B."/>
        </authorList>
    </citation>
    <scope>NUCLEOTIDE SEQUENCE [LARGE SCALE GENOMIC DNA]</scope>
    <source>
        <strain evidence="4 5">NPDC053399</strain>
    </source>
</reference>
<dbReference type="EMBL" id="JBITYG010000002">
    <property type="protein sequence ID" value="MFI9100594.1"/>
    <property type="molecule type" value="Genomic_DNA"/>
</dbReference>
<name>A0ABW8C2D7_9ACTN</name>
<dbReference type="InterPro" id="IPR036736">
    <property type="entry name" value="ACP-like_sf"/>
</dbReference>
<dbReference type="RefSeq" id="WP_399647011.1">
    <property type="nucleotide sequence ID" value="NZ_JBITYG010000002.1"/>
</dbReference>
<dbReference type="Proteomes" id="UP001614394">
    <property type="component" value="Unassembled WGS sequence"/>
</dbReference>
<dbReference type="Gene3D" id="1.10.1200.10">
    <property type="entry name" value="ACP-like"/>
    <property type="match status" value="1"/>
</dbReference>
<comment type="caution">
    <text evidence="4">The sequence shown here is derived from an EMBL/GenBank/DDBJ whole genome shotgun (WGS) entry which is preliminary data.</text>
</comment>
<accession>A0ABW8C2D7</accession>
<keyword evidence="1" id="KW-0596">Phosphopantetheine</keyword>
<protein>
    <submittedName>
        <fullName evidence="4">Acyl carrier protein</fullName>
    </submittedName>
</protein>
<dbReference type="SUPFAM" id="SSF47336">
    <property type="entry name" value="ACP-like"/>
    <property type="match status" value="1"/>
</dbReference>
<feature type="domain" description="Carrier" evidence="3">
    <location>
        <begin position="1"/>
        <end position="76"/>
    </location>
</feature>